<gene>
    <name evidence="1" type="ORF">ACI1P1_24360</name>
</gene>
<protein>
    <submittedName>
        <fullName evidence="1">MFS transporter</fullName>
    </submittedName>
</protein>
<dbReference type="EMBL" id="JBJURJ010000018">
    <property type="protein sequence ID" value="MFM9331433.1"/>
    <property type="molecule type" value="Genomic_DNA"/>
</dbReference>
<sequence>MAKKSSQFWALLLFSIGVFMAQLDNGIISSALTTINRYYEVTDNWGAWGITIYTLGLAISLPIVGKLSDRYGRKKLFAIEIALFGLGSTLVAVSPSFGFYLAARFIQALGGGGIFIIGNSHILSTVEPDKQAKYLGLLGAMNGVAAVLGPNIGSFLLDLTGNWHILFLINVPIAIVLLVLAFMKLEESADPTPGRLDLLGTVLLSFAILSIMYGLTNIDIDFWASFRRLEVSGFLGAGIVLFVALMLYESALERKENSDPILPVHLIRQPRFLMVLLIGALSGGILAGMIFIPAFTENVLGISAEKSGYWMTPLALAAGIGAGMGGILVSKRGPIFAVLVSGLIAAIGFALFPLWIEMKWQFVVSSMIAGVGIGVILGAPLNILVTEGLRSDKGSALASLSLLRQVGMTIAPTIYAGFIARGYANLGNLFKTDFQEVLQANVAQASLSKEALGELAQIGQRMAAGSGAVNADQMNQMVGSIQDPGLRDVVVRSAAEMTKRAAENGYGGLYWSAAILGVLIIGATLILVPLRQKAAVAHEGETG</sequence>
<name>A0ACC7P388_9BACL</name>
<accession>A0ACC7P388</accession>
<evidence type="ECO:0000313" key="2">
    <source>
        <dbReference type="Proteomes" id="UP001631969"/>
    </source>
</evidence>
<proteinExistence type="predicted"/>
<dbReference type="Proteomes" id="UP001631969">
    <property type="component" value="Unassembled WGS sequence"/>
</dbReference>
<organism evidence="1 2">
    <name type="scientific">Paenibacillus mesotrionivorans</name>
    <dbReference type="NCBI Taxonomy" id="3160968"/>
    <lineage>
        <taxon>Bacteria</taxon>
        <taxon>Bacillati</taxon>
        <taxon>Bacillota</taxon>
        <taxon>Bacilli</taxon>
        <taxon>Bacillales</taxon>
        <taxon>Paenibacillaceae</taxon>
        <taxon>Paenibacillus</taxon>
    </lineage>
</organism>
<keyword evidence="2" id="KW-1185">Reference proteome</keyword>
<evidence type="ECO:0000313" key="1">
    <source>
        <dbReference type="EMBL" id="MFM9331433.1"/>
    </source>
</evidence>
<comment type="caution">
    <text evidence="1">The sequence shown here is derived from an EMBL/GenBank/DDBJ whole genome shotgun (WGS) entry which is preliminary data.</text>
</comment>
<reference evidence="1" key="1">
    <citation type="submission" date="2024-12" db="EMBL/GenBank/DDBJ databases">
        <authorList>
            <person name="Wu N."/>
        </authorList>
    </citation>
    <scope>NUCLEOTIDE SEQUENCE</scope>
    <source>
        <strain evidence="1">P15</strain>
    </source>
</reference>